<proteinExistence type="predicted"/>
<dbReference type="AlphaFoldDB" id="A0A7W8INE7"/>
<evidence type="ECO:0000313" key="1">
    <source>
        <dbReference type="EMBL" id="MBB5323703.1"/>
    </source>
</evidence>
<protein>
    <submittedName>
        <fullName evidence="1">Uncharacterized protein</fullName>
    </submittedName>
</protein>
<evidence type="ECO:0000313" key="2">
    <source>
        <dbReference type="Proteomes" id="UP000520011"/>
    </source>
</evidence>
<sequence>MYEKPFCTQEPCDFSRREIQKISIDSHTVIRSSTGKQLKPEEIAAGVSVTVKTRKPLSAYKSGAVVEADEIVVERQ</sequence>
<gene>
    <name evidence="1" type="ORF">HNQ34_000795</name>
</gene>
<comment type="caution">
    <text evidence="1">The sequence shown here is derived from an EMBL/GenBank/DDBJ whole genome shotgun (WGS) entry which is preliminary data.</text>
</comment>
<dbReference type="EMBL" id="JACHEP010000002">
    <property type="protein sequence ID" value="MBB5323703.1"/>
    <property type="molecule type" value="Genomic_DNA"/>
</dbReference>
<accession>A0A7W8INE7</accession>
<dbReference type="Proteomes" id="UP000520011">
    <property type="component" value="Unassembled WGS sequence"/>
</dbReference>
<organism evidence="1 2">
    <name type="scientific">Anoxybacteroides tepidamans</name>
    <dbReference type="NCBI Taxonomy" id="265948"/>
    <lineage>
        <taxon>Bacteria</taxon>
        <taxon>Bacillati</taxon>
        <taxon>Bacillota</taxon>
        <taxon>Bacilli</taxon>
        <taxon>Bacillales</taxon>
        <taxon>Anoxybacillaceae</taxon>
        <taxon>Anoxybacteroides</taxon>
    </lineage>
</organism>
<dbReference type="RefSeq" id="WP_183251715.1">
    <property type="nucleotide sequence ID" value="NZ_JACHEP010000002.1"/>
</dbReference>
<reference evidence="1 2" key="1">
    <citation type="submission" date="2020-08" db="EMBL/GenBank/DDBJ databases">
        <title>Genomic Encyclopedia of Type Strains, Phase IV (KMG-IV): sequencing the most valuable type-strain genomes for metagenomic binning, comparative biology and taxonomic classification.</title>
        <authorList>
            <person name="Goeker M."/>
        </authorList>
    </citation>
    <scope>NUCLEOTIDE SEQUENCE [LARGE SCALE GENOMIC DNA]</scope>
    <source>
        <strain evidence="1 2">DSM 16325</strain>
    </source>
</reference>
<name>A0A7W8INE7_9BACL</name>
<keyword evidence="2" id="KW-1185">Reference proteome</keyword>